<keyword evidence="1" id="KW-1133">Transmembrane helix</keyword>
<feature type="transmembrane region" description="Helical" evidence="1">
    <location>
        <begin position="50"/>
        <end position="66"/>
    </location>
</feature>
<evidence type="ECO:0000313" key="2">
    <source>
        <dbReference type="EMBL" id="MBB5175982.1"/>
    </source>
</evidence>
<gene>
    <name evidence="2" type="ORF">HNQ45_000866</name>
</gene>
<reference evidence="2 3" key="1">
    <citation type="submission" date="2020-08" db="EMBL/GenBank/DDBJ databases">
        <title>Genomic Encyclopedia of Type Strains, Phase IV (KMG-IV): sequencing the most valuable type-strain genomes for metagenomic binning, comparative biology and taxonomic classification.</title>
        <authorList>
            <person name="Goeker M."/>
        </authorList>
    </citation>
    <scope>NUCLEOTIDE SEQUENCE [LARGE SCALE GENOMIC DNA]</scope>
    <source>
        <strain evidence="2 3">DSM 19163</strain>
    </source>
</reference>
<keyword evidence="3" id="KW-1185">Reference proteome</keyword>
<dbReference type="AlphaFoldDB" id="A0A9Q2CZT2"/>
<protein>
    <submittedName>
        <fullName evidence="2">Uncharacterized protein</fullName>
    </submittedName>
</protein>
<dbReference type="EMBL" id="JACHHF010000004">
    <property type="protein sequence ID" value="MBB5175982.1"/>
    <property type="molecule type" value="Genomic_DNA"/>
</dbReference>
<comment type="caution">
    <text evidence="2">The sequence shown here is derived from an EMBL/GenBank/DDBJ whole genome shotgun (WGS) entry which is preliminary data.</text>
</comment>
<sequence>MLLTVLIILLLINILPALYFGKKYLNLKNNESGDKEFERLSDSMMNADKLIIPLSIIIVIILYFIHN</sequence>
<accession>A0A9Q2CZT2</accession>
<keyword evidence="1" id="KW-0472">Membrane</keyword>
<organism evidence="2 3">
    <name type="scientific">Nosocomiicoccus ampullae</name>
    <dbReference type="NCBI Taxonomy" id="489910"/>
    <lineage>
        <taxon>Bacteria</taxon>
        <taxon>Bacillati</taxon>
        <taxon>Bacillota</taxon>
        <taxon>Bacilli</taxon>
        <taxon>Bacillales</taxon>
        <taxon>Staphylococcaceae</taxon>
        <taxon>Nosocomiicoccus</taxon>
    </lineage>
</organism>
<evidence type="ECO:0000256" key="1">
    <source>
        <dbReference type="SAM" id="Phobius"/>
    </source>
</evidence>
<keyword evidence="1" id="KW-0812">Transmembrane</keyword>
<dbReference type="RefSeq" id="WP_183673793.1">
    <property type="nucleotide sequence ID" value="NZ_CBCRYX010000007.1"/>
</dbReference>
<dbReference type="Proteomes" id="UP000579136">
    <property type="component" value="Unassembled WGS sequence"/>
</dbReference>
<name>A0A9Q2CZT2_9STAP</name>
<proteinExistence type="predicted"/>
<evidence type="ECO:0000313" key="3">
    <source>
        <dbReference type="Proteomes" id="UP000579136"/>
    </source>
</evidence>